<evidence type="ECO:0000256" key="7">
    <source>
        <dbReference type="ARBA" id="ARBA00022475"/>
    </source>
</evidence>
<dbReference type="NCBIfam" id="TIGR00739">
    <property type="entry name" value="yajC"/>
    <property type="match status" value="1"/>
</dbReference>
<dbReference type="EMBL" id="JANIBC010000003">
    <property type="protein sequence ID" value="MCQ8185127.1"/>
    <property type="molecule type" value="Genomic_DNA"/>
</dbReference>
<dbReference type="GO" id="GO:0005886">
    <property type="term" value="C:plasma membrane"/>
    <property type="evidence" value="ECO:0007669"/>
    <property type="project" value="UniProtKB-SubCell"/>
</dbReference>
<comment type="caution">
    <text evidence="14">The sequence shown here is derived from an EMBL/GenBank/DDBJ whole genome shotgun (WGS) entry which is preliminary data.</text>
</comment>
<protein>
    <recommendedName>
        <fullName evidence="5">Sec translocon accessory complex subunit YajC</fullName>
    </recommendedName>
</protein>
<keyword evidence="9" id="KW-0653">Protein transport</keyword>
<dbReference type="Pfam" id="PF02699">
    <property type="entry name" value="YajC"/>
    <property type="match status" value="1"/>
</dbReference>
<feature type="transmembrane region" description="Helical" evidence="13">
    <location>
        <begin position="25"/>
        <end position="43"/>
    </location>
</feature>
<comment type="subcellular location">
    <subcellularLocation>
        <location evidence="2">Cell membrane</location>
        <topology evidence="2">Single-pass membrane protein</topology>
    </subcellularLocation>
</comment>
<gene>
    <name evidence="14" type="primary">yajC</name>
    <name evidence="14" type="ORF">NOG11_06950</name>
</gene>
<dbReference type="PANTHER" id="PTHR33909:SF1">
    <property type="entry name" value="SEC TRANSLOCON ACCESSORY COMPLEX SUBUNIT YAJC"/>
    <property type="match status" value="1"/>
</dbReference>
<keyword evidence="8 13" id="KW-0812">Transmembrane</keyword>
<dbReference type="PANTHER" id="PTHR33909">
    <property type="entry name" value="SEC TRANSLOCON ACCESSORY COMPLEX SUBUNIT YAJC"/>
    <property type="match status" value="1"/>
</dbReference>
<comment type="similarity">
    <text evidence="3">Belongs to the YajC family.</text>
</comment>
<dbReference type="InterPro" id="IPR003849">
    <property type="entry name" value="Preprotein_translocase_YajC"/>
</dbReference>
<reference evidence="14" key="1">
    <citation type="submission" date="2022-07" db="EMBL/GenBank/DDBJ databases">
        <title>Parvularcula maris sp. nov., an algicidal bacterium isolated from seawater.</title>
        <authorList>
            <person name="Li F."/>
        </authorList>
    </citation>
    <scope>NUCLEOTIDE SEQUENCE</scope>
    <source>
        <strain evidence="14">BGMRC 0090</strain>
    </source>
</reference>
<evidence type="ECO:0000256" key="6">
    <source>
        <dbReference type="ARBA" id="ARBA00022448"/>
    </source>
</evidence>
<keyword evidence="7" id="KW-1003">Cell membrane</keyword>
<keyword evidence="10 13" id="KW-1133">Transmembrane helix</keyword>
<keyword evidence="12 13" id="KW-0472">Membrane</keyword>
<sequence length="125" mass="13210">MTTAFLLISSAAAQTVEGPAAPNPLTSLIPFALMALVFYFLIIRPQMQQRKKHQAMVEGVKRGDTVVTAGGLVGKVTKVPGEGPEITVRLTEGVEVQVIKTSLTDVRVKGEPTPANDTAKPAAKT</sequence>
<dbReference type="GO" id="GO:0015031">
    <property type="term" value="P:protein transport"/>
    <property type="evidence" value="ECO:0007669"/>
    <property type="project" value="UniProtKB-KW"/>
</dbReference>
<dbReference type="PRINTS" id="PR01853">
    <property type="entry name" value="YAJCTRNLCASE"/>
</dbReference>
<evidence type="ECO:0000313" key="14">
    <source>
        <dbReference type="EMBL" id="MCQ8185127.1"/>
    </source>
</evidence>
<dbReference type="RefSeq" id="WP_256618988.1">
    <property type="nucleotide sequence ID" value="NZ_JANIBC010000003.1"/>
</dbReference>
<evidence type="ECO:0000256" key="13">
    <source>
        <dbReference type="SAM" id="Phobius"/>
    </source>
</evidence>
<evidence type="ECO:0000256" key="2">
    <source>
        <dbReference type="ARBA" id="ARBA00004162"/>
    </source>
</evidence>
<evidence type="ECO:0000256" key="4">
    <source>
        <dbReference type="ARBA" id="ARBA00011718"/>
    </source>
</evidence>
<accession>A0A9X2L8T2</accession>
<name>A0A9X2L8T2_9PROT</name>
<dbReference type="AlphaFoldDB" id="A0A9X2L8T2"/>
<evidence type="ECO:0000256" key="10">
    <source>
        <dbReference type="ARBA" id="ARBA00022989"/>
    </source>
</evidence>
<keyword evidence="15" id="KW-1185">Reference proteome</keyword>
<keyword evidence="11" id="KW-0811">Translocation</keyword>
<comment type="function">
    <text evidence="1">The SecYEG-SecDF-YajC-YidC holo-translocon (HTL) protein secretase/insertase is a supercomplex required for protein secretion, insertion of proteins into membranes, and assembly of membrane protein complexes. While the SecYEG complex is essential for assembly of a number of proteins and complexes, the SecDF-YajC-YidC subcomplex facilitates these functions.</text>
</comment>
<evidence type="ECO:0000256" key="5">
    <source>
        <dbReference type="ARBA" id="ARBA00014962"/>
    </source>
</evidence>
<keyword evidence="6" id="KW-0813">Transport</keyword>
<organism evidence="14 15">
    <name type="scientific">Parvularcula maris</name>
    <dbReference type="NCBI Taxonomy" id="2965077"/>
    <lineage>
        <taxon>Bacteria</taxon>
        <taxon>Pseudomonadati</taxon>
        <taxon>Pseudomonadota</taxon>
        <taxon>Alphaproteobacteria</taxon>
        <taxon>Parvularculales</taxon>
        <taxon>Parvularculaceae</taxon>
        <taxon>Parvularcula</taxon>
    </lineage>
</organism>
<dbReference type="Proteomes" id="UP001142610">
    <property type="component" value="Unassembled WGS sequence"/>
</dbReference>
<proteinExistence type="inferred from homology"/>
<evidence type="ECO:0000256" key="1">
    <source>
        <dbReference type="ARBA" id="ARBA00002061"/>
    </source>
</evidence>
<evidence type="ECO:0000256" key="12">
    <source>
        <dbReference type="ARBA" id="ARBA00023136"/>
    </source>
</evidence>
<evidence type="ECO:0000256" key="11">
    <source>
        <dbReference type="ARBA" id="ARBA00023010"/>
    </source>
</evidence>
<dbReference type="SMART" id="SM01323">
    <property type="entry name" value="YajC"/>
    <property type="match status" value="1"/>
</dbReference>
<evidence type="ECO:0000256" key="8">
    <source>
        <dbReference type="ARBA" id="ARBA00022692"/>
    </source>
</evidence>
<evidence type="ECO:0000313" key="15">
    <source>
        <dbReference type="Proteomes" id="UP001142610"/>
    </source>
</evidence>
<evidence type="ECO:0000256" key="3">
    <source>
        <dbReference type="ARBA" id="ARBA00006742"/>
    </source>
</evidence>
<comment type="subunit">
    <text evidence="4">Part of the SecDF-YidC-YajC translocase complex. The SecDF-YidC-YajC translocase forms a supercomplex with SecYEG, called the holo-translocon (HTL).</text>
</comment>
<evidence type="ECO:0000256" key="9">
    <source>
        <dbReference type="ARBA" id="ARBA00022927"/>
    </source>
</evidence>